<protein>
    <submittedName>
        <fullName evidence="3">Dual specificity protein phosphatase DSP8</fullName>
    </submittedName>
</protein>
<keyword evidence="1" id="KW-1133">Transmembrane helix</keyword>
<comment type="caution">
    <text evidence="3">The sequence shown here is derived from an EMBL/GenBank/DDBJ whole genome shotgun (WGS) entry which is preliminary data.</text>
</comment>
<evidence type="ECO:0000313" key="3">
    <source>
        <dbReference type="EMBL" id="KAK1288050.1"/>
    </source>
</evidence>
<keyword evidence="4" id="KW-1185">Reference proteome</keyword>
<reference evidence="3" key="2">
    <citation type="submission" date="2023-06" db="EMBL/GenBank/DDBJ databases">
        <authorList>
            <person name="Ma L."/>
            <person name="Liu K.-W."/>
            <person name="Li Z."/>
            <person name="Hsiao Y.-Y."/>
            <person name="Qi Y."/>
            <person name="Fu T."/>
            <person name="Tang G."/>
            <person name="Zhang D."/>
            <person name="Sun W.-H."/>
            <person name="Liu D.-K."/>
            <person name="Li Y."/>
            <person name="Chen G.-Z."/>
            <person name="Liu X.-D."/>
            <person name="Liao X.-Y."/>
            <person name="Jiang Y.-T."/>
            <person name="Yu X."/>
            <person name="Hao Y."/>
            <person name="Huang J."/>
            <person name="Zhao X.-W."/>
            <person name="Ke S."/>
            <person name="Chen Y.-Y."/>
            <person name="Wu W.-L."/>
            <person name="Hsu J.-L."/>
            <person name="Lin Y.-F."/>
            <person name="Huang M.-D."/>
            <person name="Li C.-Y."/>
            <person name="Huang L."/>
            <person name="Wang Z.-W."/>
            <person name="Zhao X."/>
            <person name="Zhong W.-Y."/>
            <person name="Peng D.-H."/>
            <person name="Ahmad S."/>
            <person name="Lan S."/>
            <person name="Zhang J.-S."/>
            <person name="Tsai W.-C."/>
            <person name="Van De Peer Y."/>
            <person name="Liu Z.-J."/>
        </authorList>
    </citation>
    <scope>NUCLEOTIDE SEQUENCE</scope>
    <source>
        <strain evidence="3">CP</strain>
        <tissue evidence="3">Leaves</tissue>
    </source>
</reference>
<dbReference type="GO" id="GO:0016791">
    <property type="term" value="F:phosphatase activity"/>
    <property type="evidence" value="ECO:0007669"/>
    <property type="project" value="UniProtKB-ARBA"/>
</dbReference>
<dbReference type="EMBL" id="JAUJYO010000019">
    <property type="protein sequence ID" value="KAK1288050.1"/>
    <property type="molecule type" value="Genomic_DNA"/>
</dbReference>
<dbReference type="AlphaFoldDB" id="A0AAV9CHB7"/>
<evidence type="ECO:0000256" key="1">
    <source>
        <dbReference type="SAM" id="Phobius"/>
    </source>
</evidence>
<sequence length="254" mass="28171">MGISKLIGLKATILFFIFVYLRGLGITLVPVVFLHASLVSFLVSFASHPSVNLPLLLGKSSDGSFPLWSVILFGPYLAFIRIFVLLRRLRSREPLYTEISEGLYVGGWPSSVDNLPPGEPAVIDCTCELPRSSSVLKNAYLCVATWDTRAPLPSQIESAVRWACRKRAHGKSVFIHCAFGHGRSVSVLCALLVELGLVEDWKSAEKLIKEKRPCIQMNALHRKSLEEWSKNRLSTKRNDRTDVSSVILSSASTD</sequence>
<proteinExistence type="predicted"/>
<dbReference type="Proteomes" id="UP001180020">
    <property type="component" value="Unassembled WGS sequence"/>
</dbReference>
<evidence type="ECO:0000259" key="2">
    <source>
        <dbReference type="PROSITE" id="PS50056"/>
    </source>
</evidence>
<reference evidence="3" key="1">
    <citation type="journal article" date="2023" name="Nat. Commun.">
        <title>Diploid and tetraploid genomes of Acorus and the evolution of monocots.</title>
        <authorList>
            <person name="Ma L."/>
            <person name="Liu K.W."/>
            <person name="Li Z."/>
            <person name="Hsiao Y.Y."/>
            <person name="Qi Y."/>
            <person name="Fu T."/>
            <person name="Tang G.D."/>
            <person name="Zhang D."/>
            <person name="Sun W.H."/>
            <person name="Liu D.K."/>
            <person name="Li Y."/>
            <person name="Chen G.Z."/>
            <person name="Liu X.D."/>
            <person name="Liao X.Y."/>
            <person name="Jiang Y.T."/>
            <person name="Yu X."/>
            <person name="Hao Y."/>
            <person name="Huang J."/>
            <person name="Zhao X.W."/>
            <person name="Ke S."/>
            <person name="Chen Y.Y."/>
            <person name="Wu W.L."/>
            <person name="Hsu J.L."/>
            <person name="Lin Y.F."/>
            <person name="Huang M.D."/>
            <person name="Li C.Y."/>
            <person name="Huang L."/>
            <person name="Wang Z.W."/>
            <person name="Zhao X."/>
            <person name="Zhong W.Y."/>
            <person name="Peng D.H."/>
            <person name="Ahmad S."/>
            <person name="Lan S."/>
            <person name="Zhang J.S."/>
            <person name="Tsai W.C."/>
            <person name="Van de Peer Y."/>
            <person name="Liu Z.J."/>
        </authorList>
    </citation>
    <scope>NUCLEOTIDE SEQUENCE</scope>
    <source>
        <strain evidence="3">CP</strain>
    </source>
</reference>
<dbReference type="InterPro" id="IPR000387">
    <property type="entry name" value="Tyr_Pase_dom"/>
</dbReference>
<dbReference type="SMART" id="SM00195">
    <property type="entry name" value="DSPc"/>
    <property type="match status" value="1"/>
</dbReference>
<dbReference type="InterPro" id="IPR029021">
    <property type="entry name" value="Prot-tyrosine_phosphatase-like"/>
</dbReference>
<dbReference type="Pfam" id="PF00782">
    <property type="entry name" value="DSPc"/>
    <property type="match status" value="1"/>
</dbReference>
<dbReference type="PROSITE" id="PS50056">
    <property type="entry name" value="TYR_PHOSPHATASE_2"/>
    <property type="match status" value="1"/>
</dbReference>
<keyword evidence="1" id="KW-0472">Membrane</keyword>
<dbReference type="Gene3D" id="3.90.190.10">
    <property type="entry name" value="Protein tyrosine phosphatase superfamily"/>
    <property type="match status" value="1"/>
</dbReference>
<keyword evidence="1" id="KW-0812">Transmembrane</keyword>
<dbReference type="InterPro" id="IPR020422">
    <property type="entry name" value="TYR_PHOSPHATASE_DUAL_dom"/>
</dbReference>
<evidence type="ECO:0000313" key="4">
    <source>
        <dbReference type="Proteomes" id="UP001180020"/>
    </source>
</evidence>
<dbReference type="PANTHER" id="PTHR47216">
    <property type="match status" value="1"/>
</dbReference>
<dbReference type="InterPro" id="IPR000340">
    <property type="entry name" value="Dual-sp_phosphatase_cat-dom"/>
</dbReference>
<feature type="domain" description="Tyrosine specific protein phosphatases" evidence="2">
    <location>
        <begin position="154"/>
        <end position="213"/>
    </location>
</feature>
<organism evidence="3 4">
    <name type="scientific">Acorus calamus</name>
    <name type="common">Sweet flag</name>
    <dbReference type="NCBI Taxonomy" id="4465"/>
    <lineage>
        <taxon>Eukaryota</taxon>
        <taxon>Viridiplantae</taxon>
        <taxon>Streptophyta</taxon>
        <taxon>Embryophyta</taxon>
        <taxon>Tracheophyta</taxon>
        <taxon>Spermatophyta</taxon>
        <taxon>Magnoliopsida</taxon>
        <taxon>Liliopsida</taxon>
        <taxon>Acoraceae</taxon>
        <taxon>Acorus</taxon>
    </lineage>
</organism>
<accession>A0AAV9CHB7</accession>
<gene>
    <name evidence="3" type="primary">DSP8</name>
    <name evidence="3" type="ORF">QJS10_CPB19g00384</name>
</gene>
<feature type="transmembrane region" description="Helical" evidence="1">
    <location>
        <begin position="65"/>
        <end position="86"/>
    </location>
</feature>
<name>A0AAV9CHB7_ACOCL</name>
<dbReference type="CDD" id="cd14527">
    <property type="entry name" value="DSP_bac"/>
    <property type="match status" value="1"/>
</dbReference>
<dbReference type="SUPFAM" id="SSF52799">
    <property type="entry name" value="(Phosphotyrosine protein) phosphatases II"/>
    <property type="match status" value="1"/>
</dbReference>
<feature type="transmembrane region" description="Helical" evidence="1">
    <location>
        <begin position="12"/>
        <end position="45"/>
    </location>
</feature>
<dbReference type="PANTHER" id="PTHR47216:SF4">
    <property type="entry name" value="OS01G0859400 PROTEIN"/>
    <property type="match status" value="1"/>
</dbReference>